<evidence type="ECO:0000313" key="8">
    <source>
        <dbReference type="EMBL" id="TYO95474.1"/>
    </source>
</evidence>
<keyword evidence="8" id="KW-0969">Cilium</keyword>
<comment type="similarity">
    <text evidence="2">Belongs to the FliP/MopC/SpaP family.</text>
</comment>
<feature type="transmembrane region" description="Helical" evidence="7">
    <location>
        <begin position="98"/>
        <end position="117"/>
    </location>
</feature>
<dbReference type="EMBL" id="VNHM01000007">
    <property type="protein sequence ID" value="TYO95474.1"/>
    <property type="molecule type" value="Genomic_DNA"/>
</dbReference>
<keyword evidence="8" id="KW-0966">Cell projection</keyword>
<evidence type="ECO:0000256" key="3">
    <source>
        <dbReference type="ARBA" id="ARBA00022475"/>
    </source>
</evidence>
<comment type="subcellular location">
    <subcellularLocation>
        <location evidence="1">Cell membrane</location>
        <topology evidence="1">Multi-pass membrane protein</topology>
    </subcellularLocation>
</comment>
<dbReference type="PANTHER" id="PTHR30587:SF0">
    <property type="entry name" value="FLAGELLAR BIOSYNTHETIC PROTEIN FLIP"/>
    <property type="match status" value="1"/>
</dbReference>
<keyword evidence="8" id="KW-0282">Flagellum</keyword>
<dbReference type="Proteomes" id="UP000323166">
    <property type="component" value="Unassembled WGS sequence"/>
</dbReference>
<keyword evidence="9" id="KW-1185">Reference proteome</keyword>
<protein>
    <submittedName>
        <fullName evidence="8">Flagellar biosynthetic protein FliP</fullName>
    </submittedName>
</protein>
<keyword evidence="5 7" id="KW-1133">Transmembrane helix</keyword>
<name>A0A5S4ZRC6_9FIRM</name>
<evidence type="ECO:0000256" key="5">
    <source>
        <dbReference type="ARBA" id="ARBA00022989"/>
    </source>
</evidence>
<evidence type="ECO:0000256" key="7">
    <source>
        <dbReference type="SAM" id="Phobius"/>
    </source>
</evidence>
<feature type="transmembrane region" description="Helical" evidence="7">
    <location>
        <begin position="55"/>
        <end position="86"/>
    </location>
</feature>
<reference evidence="8 9" key="1">
    <citation type="submission" date="2019-07" db="EMBL/GenBank/DDBJ databases">
        <title>Genomic Encyclopedia of Type Strains, Phase I: the one thousand microbial genomes (KMG-I) project.</title>
        <authorList>
            <person name="Kyrpides N."/>
        </authorList>
    </citation>
    <scope>NUCLEOTIDE SEQUENCE [LARGE SCALE GENOMIC DNA]</scope>
    <source>
        <strain evidence="8 9">DSM 6562</strain>
    </source>
</reference>
<gene>
    <name evidence="8" type="ORF">LX24_01435</name>
</gene>
<dbReference type="GO" id="GO:0009306">
    <property type="term" value="P:protein secretion"/>
    <property type="evidence" value="ECO:0007669"/>
    <property type="project" value="InterPro"/>
</dbReference>
<dbReference type="GO" id="GO:0005886">
    <property type="term" value="C:plasma membrane"/>
    <property type="evidence" value="ECO:0007669"/>
    <property type="project" value="UniProtKB-SubCell"/>
</dbReference>
<accession>A0A5S4ZRC6</accession>
<dbReference type="Pfam" id="PF00813">
    <property type="entry name" value="FliP"/>
    <property type="match status" value="1"/>
</dbReference>
<keyword evidence="4 7" id="KW-0812">Transmembrane</keyword>
<evidence type="ECO:0000313" key="9">
    <source>
        <dbReference type="Proteomes" id="UP000323166"/>
    </source>
</evidence>
<dbReference type="PRINTS" id="PR01302">
    <property type="entry name" value="TYPE3IMPPROT"/>
</dbReference>
<evidence type="ECO:0000256" key="4">
    <source>
        <dbReference type="ARBA" id="ARBA00022692"/>
    </source>
</evidence>
<comment type="caution">
    <text evidence="8">The sequence shown here is derived from an EMBL/GenBank/DDBJ whole genome shotgun (WGS) entry which is preliminary data.</text>
</comment>
<evidence type="ECO:0000256" key="1">
    <source>
        <dbReference type="ARBA" id="ARBA00004651"/>
    </source>
</evidence>
<evidence type="ECO:0000256" key="2">
    <source>
        <dbReference type="ARBA" id="ARBA00006257"/>
    </source>
</evidence>
<dbReference type="AlphaFoldDB" id="A0A5S4ZRC6"/>
<dbReference type="PANTHER" id="PTHR30587">
    <property type="entry name" value="FLAGELLAR BIOSYNTHETIC PROTEIN FLIP"/>
    <property type="match status" value="1"/>
</dbReference>
<organism evidence="8 9">
    <name type="scientific">Desulfallas thermosapovorans DSM 6562</name>
    <dbReference type="NCBI Taxonomy" id="1121431"/>
    <lineage>
        <taxon>Bacteria</taxon>
        <taxon>Bacillati</taxon>
        <taxon>Bacillota</taxon>
        <taxon>Clostridia</taxon>
        <taxon>Eubacteriales</taxon>
        <taxon>Desulfallaceae</taxon>
        <taxon>Desulfallas</taxon>
    </lineage>
</organism>
<keyword evidence="3" id="KW-1003">Cell membrane</keyword>
<evidence type="ECO:0000256" key="6">
    <source>
        <dbReference type="ARBA" id="ARBA00023136"/>
    </source>
</evidence>
<keyword evidence="6 7" id="KW-0472">Membrane</keyword>
<sequence length="151" mass="16492">MIQSRGCKYILLIAFWSLLFSFSYKVNSSYAQPLPGIDLNVQPTDDPVQVVNSIKILLMLTLLSLVPAILLMTTSFTRIIVVLSLLRSAVGTQQTPPNQVIIGLALFLTVFIMAPVASQINDQAVKPYLAGEISQEQAIAACLSINIIKEN</sequence>
<dbReference type="InterPro" id="IPR005838">
    <property type="entry name" value="T3SS_IM_P"/>
</dbReference>
<proteinExistence type="inferred from homology"/>